<evidence type="ECO:0008006" key="3">
    <source>
        <dbReference type="Google" id="ProtNLM"/>
    </source>
</evidence>
<protein>
    <recommendedName>
        <fullName evidence="3">MerR HTH family regulatory protein</fullName>
    </recommendedName>
</protein>
<sequence length="67" mass="7761">MEMRAFYSVREFRSELKSRGVNVTEKAIRHYIERGTLKAQKDVLRPSRWLIPSSELNRVAPSAQQAA</sequence>
<proteinExistence type="predicted"/>
<keyword evidence="2" id="KW-1185">Reference proteome</keyword>
<dbReference type="RefSeq" id="WP_076420691.1">
    <property type="nucleotide sequence ID" value="NZ_FTNM01000001.1"/>
</dbReference>
<dbReference type="AlphaFoldDB" id="A0A1N6TJ86"/>
<dbReference type="EMBL" id="FTNM01000001">
    <property type="protein sequence ID" value="SIQ53438.1"/>
    <property type="molecule type" value="Genomic_DNA"/>
</dbReference>
<organism evidence="1 2">
    <name type="scientific">Pontibacter lucknowensis</name>
    <dbReference type="NCBI Taxonomy" id="1077936"/>
    <lineage>
        <taxon>Bacteria</taxon>
        <taxon>Pseudomonadati</taxon>
        <taxon>Bacteroidota</taxon>
        <taxon>Cytophagia</taxon>
        <taxon>Cytophagales</taxon>
        <taxon>Hymenobacteraceae</taxon>
        <taxon>Pontibacter</taxon>
    </lineage>
</organism>
<name>A0A1N6TJ86_9BACT</name>
<evidence type="ECO:0000313" key="2">
    <source>
        <dbReference type="Proteomes" id="UP000185924"/>
    </source>
</evidence>
<evidence type="ECO:0000313" key="1">
    <source>
        <dbReference type="EMBL" id="SIQ53438.1"/>
    </source>
</evidence>
<reference evidence="2" key="1">
    <citation type="submission" date="2017-01" db="EMBL/GenBank/DDBJ databases">
        <authorList>
            <person name="Varghese N."/>
            <person name="Submissions S."/>
        </authorList>
    </citation>
    <scope>NUCLEOTIDE SEQUENCE [LARGE SCALE GENOMIC DNA]</scope>
    <source>
        <strain evidence="2">DM9</strain>
    </source>
</reference>
<accession>A0A1N6TJ86</accession>
<gene>
    <name evidence="1" type="ORF">SAMN05421545_0362</name>
</gene>
<dbReference type="OrthoDB" id="9882343at2"/>
<dbReference type="Proteomes" id="UP000185924">
    <property type="component" value="Unassembled WGS sequence"/>
</dbReference>